<sequence>MGYEGVEFAGLFNRSAADVKNLLKELDLIPVSAHVPYDEMMSDPEKVLGTYAEIGCKYVAIPYMTEEYRPGAEGFPKVVESIKMLGKIAKEKGMTLLYHNHDFEFVKVNGEYGLDVLYNSVPADLLQTEIDTCWVNVAGENPAEYVKKYAGRAPVVHLKDFVMKGKEKPAQLYELIGIKSDEKEKSDEEKFGFRPVGYGVQDIPAIIQAADEAGAKWLVVEQDNPGPGKTPMESVEMSINYLKTLKF</sequence>
<organism evidence="2 3">
    <name type="scientific">Clostridium thermosuccinogenes</name>
    <dbReference type="NCBI Taxonomy" id="84032"/>
    <lineage>
        <taxon>Bacteria</taxon>
        <taxon>Bacillati</taxon>
        <taxon>Bacillota</taxon>
        <taxon>Clostridia</taxon>
        <taxon>Eubacteriales</taxon>
        <taxon>Clostridiaceae</taxon>
        <taxon>Clostridium</taxon>
    </lineage>
</organism>
<accession>A0A2K2EYR1</accession>
<dbReference type="AlphaFoldDB" id="A0A2K2EYR1"/>
<keyword evidence="2" id="KW-0413">Isomerase</keyword>
<dbReference type="GO" id="GO:0016853">
    <property type="term" value="F:isomerase activity"/>
    <property type="evidence" value="ECO:0007669"/>
    <property type="project" value="UniProtKB-KW"/>
</dbReference>
<gene>
    <name evidence="2" type="ORF">CDQ84_11685</name>
</gene>
<dbReference type="Proteomes" id="UP000236151">
    <property type="component" value="Unassembled WGS sequence"/>
</dbReference>
<evidence type="ECO:0000313" key="3">
    <source>
        <dbReference type="Proteomes" id="UP000236151"/>
    </source>
</evidence>
<keyword evidence="3" id="KW-1185">Reference proteome</keyword>
<dbReference type="PANTHER" id="PTHR12110">
    <property type="entry name" value="HYDROXYPYRUVATE ISOMERASE"/>
    <property type="match status" value="1"/>
</dbReference>
<proteinExistence type="predicted"/>
<evidence type="ECO:0000259" key="1">
    <source>
        <dbReference type="Pfam" id="PF01261"/>
    </source>
</evidence>
<dbReference type="EMBL" id="NIOJ01000030">
    <property type="protein sequence ID" value="PNT98170.1"/>
    <property type="molecule type" value="Genomic_DNA"/>
</dbReference>
<dbReference type="SUPFAM" id="SSF51658">
    <property type="entry name" value="Xylose isomerase-like"/>
    <property type="match status" value="1"/>
</dbReference>
<dbReference type="KEGG" id="cthd:CDO33_18485"/>
<dbReference type="InterPro" id="IPR050312">
    <property type="entry name" value="IolE/XylAMocC-like"/>
</dbReference>
<protein>
    <submittedName>
        <fullName evidence="2">Sugar phosphate isomerase</fullName>
    </submittedName>
</protein>
<evidence type="ECO:0000313" key="2">
    <source>
        <dbReference type="EMBL" id="PNT98170.1"/>
    </source>
</evidence>
<dbReference type="Pfam" id="PF01261">
    <property type="entry name" value="AP_endonuc_2"/>
    <property type="match status" value="1"/>
</dbReference>
<feature type="domain" description="Xylose isomerase-like TIM barrel" evidence="1">
    <location>
        <begin position="1"/>
        <end position="243"/>
    </location>
</feature>
<name>A0A2K2EYR1_9CLOT</name>
<dbReference type="InterPro" id="IPR013022">
    <property type="entry name" value="Xyl_isomerase-like_TIM-brl"/>
</dbReference>
<dbReference type="PANTHER" id="PTHR12110:SF41">
    <property type="entry name" value="INOSOSE DEHYDRATASE"/>
    <property type="match status" value="1"/>
</dbReference>
<comment type="caution">
    <text evidence="2">The sequence shown here is derived from an EMBL/GenBank/DDBJ whole genome shotgun (WGS) entry which is preliminary data.</text>
</comment>
<dbReference type="InterPro" id="IPR036237">
    <property type="entry name" value="Xyl_isomerase-like_sf"/>
</dbReference>
<reference evidence="2 3" key="1">
    <citation type="submission" date="2017-06" db="EMBL/GenBank/DDBJ databases">
        <title>Investigating the central metabolism of Clostridium thermosuccinogenes.</title>
        <authorList>
            <person name="Koendjbiharie J.G."/>
            <person name="van Kranenburg R."/>
        </authorList>
    </citation>
    <scope>NUCLEOTIDE SEQUENCE [LARGE SCALE GENOMIC DNA]</scope>
    <source>
        <strain evidence="2 3">DSM 5806</strain>
    </source>
</reference>
<dbReference type="Gene3D" id="3.20.20.150">
    <property type="entry name" value="Divalent-metal-dependent TIM barrel enzymes"/>
    <property type="match status" value="1"/>
</dbReference>
<dbReference type="OrthoDB" id="9798407at2"/>